<feature type="region of interest" description="Disordered" evidence="3">
    <location>
        <begin position="1"/>
        <end position="32"/>
    </location>
</feature>
<dbReference type="InterPro" id="IPR009242">
    <property type="entry name" value="DUF896"/>
</dbReference>
<dbReference type="Gene3D" id="1.10.287.540">
    <property type="entry name" value="Helix hairpin bin"/>
    <property type="match status" value="1"/>
</dbReference>
<dbReference type="EMBL" id="DXGK01000031">
    <property type="protein sequence ID" value="HIW70107.1"/>
    <property type="molecule type" value="Genomic_DNA"/>
</dbReference>
<dbReference type="AlphaFoldDB" id="A0A9D1U398"/>
<proteinExistence type="inferred from homology"/>
<evidence type="ECO:0000313" key="4">
    <source>
        <dbReference type="EMBL" id="HIW70107.1"/>
    </source>
</evidence>
<dbReference type="GO" id="GO:0005737">
    <property type="term" value="C:cytoplasm"/>
    <property type="evidence" value="ECO:0007669"/>
    <property type="project" value="UniProtKB-SubCell"/>
</dbReference>
<dbReference type="PANTHER" id="PTHR37300:SF1">
    <property type="entry name" value="UPF0291 PROTEIN YNZC"/>
    <property type="match status" value="1"/>
</dbReference>
<accession>A0A9D1U398</accession>
<dbReference type="SUPFAM" id="SSF158221">
    <property type="entry name" value="YnzC-like"/>
    <property type="match status" value="1"/>
</dbReference>
<name>A0A9D1U398_9LACO</name>
<reference evidence="4" key="1">
    <citation type="journal article" date="2021" name="PeerJ">
        <title>Extensive microbial diversity within the chicken gut microbiome revealed by metagenomics and culture.</title>
        <authorList>
            <person name="Gilroy R."/>
            <person name="Ravi A."/>
            <person name="Getino M."/>
            <person name="Pursley I."/>
            <person name="Horton D.L."/>
            <person name="Alikhan N.F."/>
            <person name="Baker D."/>
            <person name="Gharbi K."/>
            <person name="Hall N."/>
            <person name="Watson M."/>
            <person name="Adriaenssens E.M."/>
            <person name="Foster-Nyarko E."/>
            <person name="Jarju S."/>
            <person name="Secka A."/>
            <person name="Antonio M."/>
            <person name="Oren A."/>
            <person name="Chaudhuri R.R."/>
            <person name="La Ragione R."/>
            <person name="Hildebrand F."/>
            <person name="Pallen M.J."/>
        </authorList>
    </citation>
    <scope>NUCLEOTIDE SEQUENCE</scope>
    <source>
        <strain evidence="4">ChiHejej3B27-2180</strain>
    </source>
</reference>
<comment type="similarity">
    <text evidence="2">Belongs to the UPF0291 family.</text>
</comment>
<organism evidence="4 5">
    <name type="scientific">Candidatus Limosilactobacillus merdipullorum</name>
    <dbReference type="NCBI Taxonomy" id="2838653"/>
    <lineage>
        <taxon>Bacteria</taxon>
        <taxon>Bacillati</taxon>
        <taxon>Bacillota</taxon>
        <taxon>Bacilli</taxon>
        <taxon>Lactobacillales</taxon>
        <taxon>Lactobacillaceae</taxon>
        <taxon>Limosilactobacillus</taxon>
    </lineage>
</organism>
<protein>
    <recommendedName>
        <fullName evidence="2">UPF0291 protein H9876_01810</fullName>
    </recommendedName>
</protein>
<evidence type="ECO:0000313" key="5">
    <source>
        <dbReference type="Proteomes" id="UP000886878"/>
    </source>
</evidence>
<dbReference type="PANTHER" id="PTHR37300">
    <property type="entry name" value="UPF0291 PROTEIN CBO2609/CLC_2481"/>
    <property type="match status" value="1"/>
</dbReference>
<sequence>MASENEQDKLLKRINELAKKNKDEGLTAEEKKEREKLRQQYLANFRAAFKNNLEHTKFVDKEGHDVTPEKLRKIQRESGLRKD</sequence>
<comment type="subcellular location">
    <subcellularLocation>
        <location evidence="2">Cytoplasm</location>
    </subcellularLocation>
</comment>
<gene>
    <name evidence="4" type="ORF">H9876_01810</name>
</gene>
<keyword evidence="1 2" id="KW-0963">Cytoplasm</keyword>
<evidence type="ECO:0000256" key="3">
    <source>
        <dbReference type="SAM" id="MobiDB-lite"/>
    </source>
</evidence>
<comment type="caution">
    <text evidence="4">The sequence shown here is derived from an EMBL/GenBank/DDBJ whole genome shotgun (WGS) entry which is preliminary data.</text>
</comment>
<feature type="region of interest" description="Disordered" evidence="3">
    <location>
        <begin position="61"/>
        <end position="83"/>
    </location>
</feature>
<dbReference type="Proteomes" id="UP000886878">
    <property type="component" value="Unassembled WGS sequence"/>
</dbReference>
<evidence type="ECO:0000256" key="1">
    <source>
        <dbReference type="ARBA" id="ARBA00022490"/>
    </source>
</evidence>
<dbReference type="Pfam" id="PF05979">
    <property type="entry name" value="DUF896"/>
    <property type="match status" value="1"/>
</dbReference>
<evidence type="ECO:0000256" key="2">
    <source>
        <dbReference type="HAMAP-Rule" id="MF_01103"/>
    </source>
</evidence>
<reference evidence="4" key="2">
    <citation type="submission" date="2021-04" db="EMBL/GenBank/DDBJ databases">
        <authorList>
            <person name="Gilroy R."/>
        </authorList>
    </citation>
    <scope>NUCLEOTIDE SEQUENCE</scope>
    <source>
        <strain evidence="4">ChiHejej3B27-2180</strain>
    </source>
</reference>
<dbReference type="HAMAP" id="MF_01103">
    <property type="entry name" value="UPF0291"/>
    <property type="match status" value="1"/>
</dbReference>